<dbReference type="GO" id="GO:0046872">
    <property type="term" value="F:metal ion binding"/>
    <property type="evidence" value="ECO:0007669"/>
    <property type="project" value="UniProtKB-UniRule"/>
</dbReference>
<keyword evidence="3" id="KW-0963">Cytoplasm</keyword>
<dbReference type="GO" id="GO:0006779">
    <property type="term" value="P:porphyrin-containing compound biosynthetic process"/>
    <property type="evidence" value="ECO:0007669"/>
    <property type="project" value="InterPro"/>
</dbReference>
<dbReference type="InterPro" id="IPR034505">
    <property type="entry name" value="Coproporphyrinogen-III_oxidase"/>
</dbReference>
<sequence>MSEEPLQLPGGHPGCDKACASPDDGPCAPDVPATCERATTSVRMAGEAPVTGTRRDSADPRSGNAGGSSGTARGEDVELAVSEPWGVYLHVPFCSSRCGYCDFNTYVLSSMGSTAVDDYLAAAHRELDLAAAHLSHGMQRRGADVPRGEIPTDGADKHGHGADVPPVSTVFFGGGTPTMLRPSQLGELVGHVRDLWGLCPDAEVTTEANPETLDAQVLNGLLEGGVNRLSMGMQSADERVLALLDRHHTPQRAVHMARLAREVGFDDISLDLIFGTPGESVDSWRASLESALEADVDHLSAYSLIVEEGTRFAARVRRGELPMTDEDDLADKYLITEQVLTEAGFVNYEISNWARPRAGRDHRSRHNMGYWLGRDWWGVGPGAHSHVNGVRWWNVKHPRRYHEALMAGRLPIEGSERLTDEQRHEETVLLQLRLADGLELSRLTPAERRFVGQIVERGQGEIIGGRLQLTLDGRLVADRIITDLLLAGD</sequence>
<gene>
    <name evidence="6" type="primary">hemN</name>
    <name evidence="6" type="ORF">SAMEA4412665_01034</name>
</gene>
<keyword evidence="3" id="KW-0411">Iron-sulfur</keyword>
<feature type="region of interest" description="Disordered" evidence="4">
    <location>
        <begin position="1"/>
        <end position="25"/>
    </location>
</feature>
<protein>
    <recommendedName>
        <fullName evidence="2 3">Heme chaperone HemW</fullName>
    </recommendedName>
</protein>
<evidence type="ECO:0000259" key="5">
    <source>
        <dbReference type="PROSITE" id="PS51918"/>
    </source>
</evidence>
<name>A0A239WI81_9ACTN</name>
<dbReference type="InterPro" id="IPR006638">
    <property type="entry name" value="Elp3/MiaA/NifB-like_rSAM"/>
</dbReference>
<evidence type="ECO:0000256" key="2">
    <source>
        <dbReference type="ARBA" id="ARBA00017228"/>
    </source>
</evidence>
<keyword evidence="3" id="KW-0479">Metal-binding</keyword>
<keyword evidence="6" id="KW-0560">Oxidoreductase</keyword>
<reference evidence="6 7" key="1">
    <citation type="submission" date="2017-06" db="EMBL/GenBank/DDBJ databases">
        <authorList>
            <consortium name="Pathogen Informatics"/>
        </authorList>
    </citation>
    <scope>NUCLEOTIDE SEQUENCE [LARGE SCALE GENOMIC DNA]</scope>
    <source>
        <strain evidence="6 7">NCTC11865</strain>
    </source>
</reference>
<dbReference type="SUPFAM" id="SSF102114">
    <property type="entry name" value="Radical SAM enzymes"/>
    <property type="match status" value="2"/>
</dbReference>
<dbReference type="SFLD" id="SFLDS00029">
    <property type="entry name" value="Radical_SAM"/>
    <property type="match status" value="1"/>
</dbReference>
<evidence type="ECO:0000313" key="6">
    <source>
        <dbReference type="EMBL" id="SNV33919.1"/>
    </source>
</evidence>
<dbReference type="InterPro" id="IPR004559">
    <property type="entry name" value="HemW-like"/>
</dbReference>
<keyword evidence="3" id="KW-0143">Chaperone</keyword>
<evidence type="ECO:0000256" key="3">
    <source>
        <dbReference type="RuleBase" id="RU364116"/>
    </source>
</evidence>
<dbReference type="SFLD" id="SFLDF00562">
    <property type="entry name" value="HemN-like__clustered_with_heat"/>
    <property type="match status" value="1"/>
</dbReference>
<dbReference type="GO" id="GO:0051539">
    <property type="term" value="F:4 iron, 4 sulfur cluster binding"/>
    <property type="evidence" value="ECO:0007669"/>
    <property type="project" value="UniProtKB-UniRule"/>
</dbReference>
<dbReference type="Pfam" id="PF04055">
    <property type="entry name" value="Radical_SAM"/>
    <property type="match status" value="1"/>
</dbReference>
<dbReference type="PANTHER" id="PTHR13932:SF5">
    <property type="entry name" value="RADICAL S-ADENOSYL METHIONINE DOMAIN-CONTAINING PROTEIN 1, MITOCHONDRIAL"/>
    <property type="match status" value="1"/>
</dbReference>
<comment type="similarity">
    <text evidence="1">Belongs to the anaerobic coproporphyrinogen-III oxidase family. HemW subfamily.</text>
</comment>
<dbReference type="Gene3D" id="3.30.750.200">
    <property type="match status" value="1"/>
</dbReference>
<dbReference type="AlphaFoldDB" id="A0A239WI81"/>
<comment type="subcellular location">
    <subcellularLocation>
        <location evidence="3">Cytoplasm</location>
    </subcellularLocation>
</comment>
<keyword evidence="3" id="KW-0949">S-adenosyl-L-methionine</keyword>
<dbReference type="SMART" id="SM00729">
    <property type="entry name" value="Elp3"/>
    <property type="match status" value="1"/>
</dbReference>
<dbReference type="NCBIfam" id="TIGR00539">
    <property type="entry name" value="hemN_rel"/>
    <property type="match status" value="1"/>
</dbReference>
<keyword evidence="3" id="KW-0349">Heme</keyword>
<feature type="domain" description="Radical SAM core" evidence="5">
    <location>
        <begin position="79"/>
        <end position="346"/>
    </location>
</feature>
<dbReference type="eggNOG" id="COG0635">
    <property type="taxonomic scope" value="Bacteria"/>
</dbReference>
<evidence type="ECO:0000313" key="7">
    <source>
        <dbReference type="Proteomes" id="UP000215332"/>
    </source>
</evidence>
<dbReference type="KEGG" id="cgrn:4412665_01034"/>
<dbReference type="InterPro" id="IPR058240">
    <property type="entry name" value="rSAM_sf"/>
</dbReference>
<keyword evidence="3" id="KW-0408">Iron</keyword>
<feature type="region of interest" description="Disordered" evidence="4">
    <location>
        <begin position="38"/>
        <end position="75"/>
    </location>
</feature>
<dbReference type="RefSeq" id="WP_231933693.1">
    <property type="nucleotide sequence ID" value="NZ_LT906441.1"/>
</dbReference>
<comment type="function">
    <text evidence="3">Probably acts as a heme chaperone, transferring heme to an unknown acceptor. Binds one molecule of heme per monomer, possibly covalently. Binds 1 [4Fe-4S] cluster. The cluster is coordinated with 3 cysteines and an exchangeable S-adenosyl-L-methionine.</text>
</comment>
<organism evidence="6 7">
    <name type="scientific">Cutibacterium granulosum</name>
    <dbReference type="NCBI Taxonomy" id="33011"/>
    <lineage>
        <taxon>Bacteria</taxon>
        <taxon>Bacillati</taxon>
        <taxon>Actinomycetota</taxon>
        <taxon>Actinomycetes</taxon>
        <taxon>Propionibacteriales</taxon>
        <taxon>Propionibacteriaceae</taxon>
        <taxon>Cutibacterium</taxon>
    </lineage>
</organism>
<evidence type="ECO:0000256" key="4">
    <source>
        <dbReference type="SAM" id="MobiDB-lite"/>
    </source>
</evidence>
<evidence type="ECO:0000256" key="1">
    <source>
        <dbReference type="ARBA" id="ARBA00006100"/>
    </source>
</evidence>
<dbReference type="PANTHER" id="PTHR13932">
    <property type="entry name" value="COPROPORPHYRINIGEN III OXIDASE"/>
    <property type="match status" value="1"/>
</dbReference>
<dbReference type="Proteomes" id="UP000215332">
    <property type="component" value="Chromosome 1"/>
</dbReference>
<dbReference type="GO" id="GO:0004109">
    <property type="term" value="F:coproporphyrinogen oxidase activity"/>
    <property type="evidence" value="ECO:0007669"/>
    <property type="project" value="InterPro"/>
</dbReference>
<accession>A0A239WI81</accession>
<dbReference type="GO" id="GO:0005737">
    <property type="term" value="C:cytoplasm"/>
    <property type="evidence" value="ECO:0007669"/>
    <property type="project" value="UniProtKB-SubCell"/>
</dbReference>
<dbReference type="SFLD" id="SFLDG01065">
    <property type="entry name" value="anaerobic_coproporphyrinogen-I"/>
    <property type="match status" value="1"/>
</dbReference>
<keyword evidence="3" id="KW-0004">4Fe-4S</keyword>
<dbReference type="CDD" id="cd01335">
    <property type="entry name" value="Radical_SAM"/>
    <property type="match status" value="1"/>
</dbReference>
<proteinExistence type="inferred from homology"/>
<dbReference type="InterPro" id="IPR007197">
    <property type="entry name" value="rSAM"/>
</dbReference>
<dbReference type="PROSITE" id="PS51918">
    <property type="entry name" value="RADICAL_SAM"/>
    <property type="match status" value="1"/>
</dbReference>
<dbReference type="EMBL" id="LT906441">
    <property type="protein sequence ID" value="SNV33919.1"/>
    <property type="molecule type" value="Genomic_DNA"/>
</dbReference>